<dbReference type="GO" id="GO:0016887">
    <property type="term" value="F:ATP hydrolysis activity"/>
    <property type="evidence" value="ECO:0007669"/>
    <property type="project" value="UniProtKB-UniRule"/>
</dbReference>
<dbReference type="EC" id="3.6.1.-" evidence="12"/>
<dbReference type="GO" id="GO:0045900">
    <property type="term" value="P:negative regulation of translational elongation"/>
    <property type="evidence" value="ECO:0007669"/>
    <property type="project" value="UniProtKB-UniRule"/>
</dbReference>
<feature type="binding site" evidence="12">
    <location>
        <begin position="359"/>
        <end position="366"/>
    </location>
    <ligand>
        <name>ATP</name>
        <dbReference type="ChEBI" id="CHEBI:30616"/>
        <label>2</label>
    </ligand>
</feature>
<evidence type="ECO:0000256" key="4">
    <source>
        <dbReference type="ARBA" id="ARBA00022730"/>
    </source>
</evidence>
<dbReference type="NCBIfam" id="TIGR03719">
    <property type="entry name" value="ABC_ABC_ChvD"/>
    <property type="match status" value="1"/>
</dbReference>
<dbReference type="FunFam" id="3.40.50.300:FF:000011">
    <property type="entry name" value="Putative ABC transporter ATP-binding component"/>
    <property type="match status" value="1"/>
</dbReference>
<dbReference type="InterPro" id="IPR017871">
    <property type="entry name" value="ABC_transporter-like_CS"/>
</dbReference>
<evidence type="ECO:0000256" key="7">
    <source>
        <dbReference type="ARBA" id="ARBA00022801"/>
    </source>
</evidence>
<evidence type="ECO:0000256" key="6">
    <source>
        <dbReference type="ARBA" id="ARBA00022741"/>
    </source>
</evidence>
<dbReference type="EMBL" id="LN681225">
    <property type="protein sequence ID" value="CEK09893.1"/>
    <property type="molecule type" value="Genomic_DNA"/>
</dbReference>
<evidence type="ECO:0000256" key="8">
    <source>
        <dbReference type="ARBA" id="ARBA00022840"/>
    </source>
</evidence>
<keyword evidence="15" id="KW-1185">Reference proteome</keyword>
<dbReference type="GO" id="GO:0005737">
    <property type="term" value="C:cytoplasm"/>
    <property type="evidence" value="ECO:0007669"/>
    <property type="project" value="UniProtKB-SubCell"/>
</dbReference>
<dbReference type="HAMAP" id="MF_00847">
    <property type="entry name" value="EttA"/>
    <property type="match status" value="1"/>
</dbReference>
<evidence type="ECO:0000256" key="1">
    <source>
        <dbReference type="ARBA" id="ARBA00005868"/>
    </source>
</evidence>
<dbReference type="InterPro" id="IPR003439">
    <property type="entry name" value="ABC_transporter-like_ATP-bd"/>
</dbReference>
<dbReference type="InterPro" id="IPR022374">
    <property type="entry name" value="EttA"/>
</dbReference>
<dbReference type="CDD" id="cd03221">
    <property type="entry name" value="ABCF_EF-3"/>
    <property type="match status" value="2"/>
</dbReference>
<evidence type="ECO:0000313" key="15">
    <source>
        <dbReference type="Proteomes" id="UP000032803"/>
    </source>
</evidence>
<proteinExistence type="inferred from homology"/>
<dbReference type="OrthoDB" id="9808609at2"/>
<evidence type="ECO:0000256" key="9">
    <source>
        <dbReference type="ARBA" id="ARBA00022845"/>
    </source>
</evidence>
<sequence length="558" mass="63110">MSSQYIFTMNRVSKVVDNQRFILKDISLSFFPGAKIGVLGLNGSGKSTLLRIMAGVDTHYDGEARPQPGIKIGYLAQEPELDLTKTVREVVEEGVAEIKAKLTQFDEISMRFAEPMSDDEMNALLTKQGELQNDIEACGGWELDRRLDVAADALRLPDWNAIVSQLSGGERRRVALCRLLLSNPDMLLLDEPTNHLDAESVAWLERYLEEFQGTVVAITHDRYFLDNAAEWILELDRGEGIPYKGNYTSWLEQKEARLEMEDKQQAAHQRAIKAELEWVRTSPKGRHAKNKARLARFEEMNSKEFQKRNETNELYIPPGERLGDLVIEAKNLRKSFGDRLLIDDLSFQLPKGGILGIIGPNGAGKSTFLKMITSQEKPDAGEIRIGETVNLAYVDQMRDDLDANKSVWEEISDGHDIMQVGSFQMPSRAYVGRFNFKGGDQQKKMSQLSGGERNRVHLAKLLKRGANVILLDEPSNDLDVETLRALEEALLNFPGCAIVISHDRWFLDRICTHLMAFEGDSQVVFIEGNYTDYEADRKRRLGDAADKPSRIKYRRLDA</sequence>
<dbReference type="FunFam" id="3.40.50.300:FF:000183">
    <property type="entry name" value="ABC transporter ATP-binding protein yjjK"/>
    <property type="match status" value="1"/>
</dbReference>
<dbReference type="HOGENOM" id="CLU_000604_36_0_6"/>
<dbReference type="PANTHER" id="PTHR43858:SF1">
    <property type="entry name" value="ABC TRANSPORTER-RELATED PROTEIN"/>
    <property type="match status" value="1"/>
</dbReference>
<name>A0A0A8UMA9_LEGHA</name>
<evidence type="ECO:0000256" key="11">
    <source>
        <dbReference type="ARBA" id="ARBA00022917"/>
    </source>
</evidence>
<dbReference type="InterPro" id="IPR027417">
    <property type="entry name" value="P-loop_NTPase"/>
</dbReference>
<protein>
    <recommendedName>
        <fullName evidence="12">Energy-dependent translational throttle protein EttA</fullName>
        <ecNumber evidence="12">3.6.1.-</ecNumber>
    </recommendedName>
    <alternativeName>
        <fullName evidence="12">Translational regulatory factor EttA</fullName>
    </alternativeName>
</protein>
<comment type="domain">
    <text evidence="12">The P-site tRNA interaction motif (PtIM domain) probably interacts with the P-site tRNA(fMet) as well as the 23S rRNA.</text>
</comment>
<dbReference type="GO" id="GO:0043022">
    <property type="term" value="F:ribosome binding"/>
    <property type="evidence" value="ECO:0007669"/>
    <property type="project" value="UniProtKB-UniRule"/>
</dbReference>
<dbReference type="GO" id="GO:0019843">
    <property type="term" value="F:rRNA binding"/>
    <property type="evidence" value="ECO:0007669"/>
    <property type="project" value="UniProtKB-UniRule"/>
</dbReference>
<keyword evidence="7 12" id="KW-0378">Hydrolase</keyword>
<dbReference type="InterPro" id="IPR032781">
    <property type="entry name" value="ABC_tran_Xtn"/>
</dbReference>
<dbReference type="PROSITE" id="PS00211">
    <property type="entry name" value="ABC_TRANSPORTER_1"/>
    <property type="match status" value="1"/>
</dbReference>
<evidence type="ECO:0000256" key="2">
    <source>
        <dbReference type="ARBA" id="ARBA00022490"/>
    </source>
</evidence>
<dbReference type="AlphaFoldDB" id="A0A0A8UMA9"/>
<keyword evidence="6 12" id="KW-0547">Nucleotide-binding</keyword>
<dbReference type="Pfam" id="PF12848">
    <property type="entry name" value="ABC_tran_Xtn"/>
    <property type="match status" value="1"/>
</dbReference>
<keyword evidence="8 12" id="KW-0067">ATP-binding</keyword>
<keyword evidence="11 12" id="KW-0648">Protein biosynthesis</keyword>
<comment type="function">
    <text evidence="12">A translation factor that gates the progression of the 70S ribosomal initiation complex (IC, containing tRNA(fMet) in the P-site) into the translation elongation cycle by using a mechanism sensitive to the ATP/ADP ratio. Binds to the 70S ribosome E-site where it modulates the state of the translating ribosome during subunit translocation. ATP hydrolysis probably frees it from the ribosome, which can enter the elongation phase.</text>
</comment>
<dbReference type="SMART" id="SM00382">
    <property type="entry name" value="AAA"/>
    <property type="match status" value="2"/>
</dbReference>
<dbReference type="GO" id="GO:0005524">
    <property type="term" value="F:ATP binding"/>
    <property type="evidence" value="ECO:0007669"/>
    <property type="project" value="UniProtKB-UniRule"/>
</dbReference>
<evidence type="ECO:0000256" key="10">
    <source>
        <dbReference type="ARBA" id="ARBA00022884"/>
    </source>
</evidence>
<comment type="catalytic activity">
    <reaction evidence="12">
        <text>ATP + H2O = ADP + phosphate + H(+)</text>
        <dbReference type="Rhea" id="RHEA:13065"/>
        <dbReference type="ChEBI" id="CHEBI:15377"/>
        <dbReference type="ChEBI" id="CHEBI:15378"/>
        <dbReference type="ChEBI" id="CHEBI:30616"/>
        <dbReference type="ChEBI" id="CHEBI:43474"/>
        <dbReference type="ChEBI" id="CHEBI:456216"/>
    </reaction>
</comment>
<organism evidence="14 15">
    <name type="scientific">Legionella hackeliae</name>
    <dbReference type="NCBI Taxonomy" id="449"/>
    <lineage>
        <taxon>Bacteria</taxon>
        <taxon>Pseudomonadati</taxon>
        <taxon>Pseudomonadota</taxon>
        <taxon>Gammaproteobacteria</taxon>
        <taxon>Legionellales</taxon>
        <taxon>Legionellaceae</taxon>
        <taxon>Legionella</taxon>
    </lineage>
</organism>
<gene>
    <name evidence="14" type="primary">yjjK</name>
    <name evidence="12" type="synonym">ettA</name>
    <name evidence="14" type="ORF">LHA_0812</name>
</gene>
<keyword evidence="2 12" id="KW-0963">Cytoplasm</keyword>
<dbReference type="GO" id="GO:0000049">
    <property type="term" value="F:tRNA binding"/>
    <property type="evidence" value="ECO:0007669"/>
    <property type="project" value="UniProtKB-UniRule"/>
</dbReference>
<evidence type="ECO:0000256" key="12">
    <source>
        <dbReference type="HAMAP-Rule" id="MF_00847"/>
    </source>
</evidence>
<keyword evidence="9 12" id="KW-0810">Translation regulation</keyword>
<dbReference type="RefSeq" id="WP_045105355.1">
    <property type="nucleotide sequence ID" value="NZ_LN681225.1"/>
</dbReference>
<evidence type="ECO:0000256" key="5">
    <source>
        <dbReference type="ARBA" id="ARBA00022737"/>
    </source>
</evidence>
<dbReference type="Gene3D" id="3.40.50.300">
    <property type="entry name" value="P-loop containing nucleotide triphosphate hydrolases"/>
    <property type="match status" value="2"/>
</dbReference>
<comment type="similarity">
    <text evidence="1 12">Belongs to the ABC transporter superfamily. ABCF family. Translational throttle EttA subfamily.</text>
</comment>
<dbReference type="PROSITE" id="PS50893">
    <property type="entry name" value="ABC_TRANSPORTER_2"/>
    <property type="match status" value="2"/>
</dbReference>
<evidence type="ECO:0000259" key="13">
    <source>
        <dbReference type="PROSITE" id="PS50893"/>
    </source>
</evidence>
<comment type="domain">
    <text evidence="12">The arm domain is inserted in the first ABC transporter domain. Probably contacts ribosomal protein L1.</text>
</comment>
<dbReference type="InterPro" id="IPR003593">
    <property type="entry name" value="AAA+_ATPase"/>
</dbReference>
<dbReference type="NCBIfam" id="NF008775">
    <property type="entry name" value="PRK11819.1"/>
    <property type="match status" value="1"/>
</dbReference>
<dbReference type="SUPFAM" id="SSF52540">
    <property type="entry name" value="P-loop containing nucleoside triphosphate hydrolases"/>
    <property type="match status" value="2"/>
</dbReference>
<keyword evidence="10 12" id="KW-0694">RNA-binding</keyword>
<comment type="subunit">
    <text evidence="12">Monomer. Probably contacts ribosomal proteins L1, L5, L33 and S7, the 16S and 23S rRNA and the P-site containing tRNA(fMet).</text>
</comment>
<feature type="domain" description="ABC transporter" evidence="13">
    <location>
        <begin position="7"/>
        <end position="262"/>
    </location>
</feature>
<keyword evidence="4 12" id="KW-0699">rRNA-binding</keyword>
<evidence type="ECO:0000313" key="14">
    <source>
        <dbReference type="EMBL" id="CEK09893.1"/>
    </source>
</evidence>
<dbReference type="PATRIC" id="fig|449.7.peg.2900"/>
<dbReference type="Proteomes" id="UP000032803">
    <property type="component" value="Chromosome I"/>
</dbReference>
<feature type="domain" description="ABC transporter" evidence="13">
    <location>
        <begin position="327"/>
        <end position="553"/>
    </location>
</feature>
<dbReference type="STRING" id="449.LHA_0812"/>
<keyword evidence="5 12" id="KW-0677">Repeat</keyword>
<keyword evidence="3 12" id="KW-0820">tRNA-binding</keyword>
<dbReference type="KEGG" id="lha:LHA_0812"/>
<dbReference type="GO" id="GO:0006412">
    <property type="term" value="P:translation"/>
    <property type="evidence" value="ECO:0007669"/>
    <property type="project" value="UniProtKB-KW"/>
</dbReference>
<feature type="region of interest" description="PtIM" evidence="12">
    <location>
        <begin position="245"/>
        <end position="325"/>
    </location>
</feature>
<dbReference type="PANTHER" id="PTHR43858">
    <property type="entry name" value="ENERGY-DEPENDENT TRANSLATIONAL THROTTLE PROTEIN ETTA"/>
    <property type="match status" value="1"/>
</dbReference>
<reference evidence="15" key="1">
    <citation type="submission" date="2014-09" db="EMBL/GenBank/DDBJ databases">
        <authorList>
            <person name="Gomez-Valero L."/>
        </authorList>
    </citation>
    <scope>NUCLEOTIDE SEQUENCE [LARGE SCALE GENOMIC DNA]</scope>
    <source>
        <strain evidence="15">ATCC35250</strain>
    </source>
</reference>
<comment type="caution">
    <text evidence="12">Lacks conserved residue(s) required for the propagation of feature annotation.</text>
</comment>
<accession>A0A0A8UMA9</accession>
<comment type="subcellular location">
    <subcellularLocation>
        <location evidence="12">Cytoplasm</location>
    </subcellularLocation>
    <text evidence="12">Associates with ribosomes and polysomes.</text>
</comment>
<evidence type="ECO:0000256" key="3">
    <source>
        <dbReference type="ARBA" id="ARBA00022555"/>
    </source>
</evidence>
<dbReference type="Pfam" id="PF00005">
    <property type="entry name" value="ABC_tran"/>
    <property type="match status" value="2"/>
</dbReference>